<comment type="similarity">
    <text evidence="1">Belongs to the CDPF1 family.</text>
</comment>
<evidence type="ECO:0000256" key="2">
    <source>
        <dbReference type="ARBA" id="ARBA00014801"/>
    </source>
</evidence>
<dbReference type="GeneTree" id="ENSGT00960000189937"/>
<protein>
    <recommendedName>
        <fullName evidence="2">Cysteine-rich DPF motif domain-containing protein 1</fullName>
    </recommendedName>
</protein>
<evidence type="ECO:0000256" key="1">
    <source>
        <dbReference type="ARBA" id="ARBA00007917"/>
    </source>
</evidence>
<keyword evidence="6" id="KW-1185">Reference proteome</keyword>
<reference evidence="5" key="2">
    <citation type="submission" date="2025-09" db="UniProtKB">
        <authorList>
            <consortium name="Ensembl"/>
        </authorList>
    </citation>
    <scope>IDENTIFICATION</scope>
</reference>
<dbReference type="Proteomes" id="UP000694426">
    <property type="component" value="Unplaced"/>
</dbReference>
<dbReference type="AlphaFoldDB" id="A0A8B9I7S5"/>
<organism evidence="5 6">
    <name type="scientific">Anser brachyrhynchus</name>
    <name type="common">Pink-footed goose</name>
    <dbReference type="NCBI Taxonomy" id="132585"/>
    <lineage>
        <taxon>Eukaryota</taxon>
        <taxon>Metazoa</taxon>
        <taxon>Chordata</taxon>
        <taxon>Craniata</taxon>
        <taxon>Vertebrata</taxon>
        <taxon>Euteleostomi</taxon>
        <taxon>Archelosauria</taxon>
        <taxon>Archosauria</taxon>
        <taxon>Dinosauria</taxon>
        <taxon>Saurischia</taxon>
        <taxon>Theropoda</taxon>
        <taxon>Coelurosauria</taxon>
        <taxon>Aves</taxon>
        <taxon>Neognathae</taxon>
        <taxon>Galloanserae</taxon>
        <taxon>Anseriformes</taxon>
        <taxon>Anatidae</taxon>
        <taxon>Anserinae</taxon>
        <taxon>Anser</taxon>
    </lineage>
</organism>
<dbReference type="Ensembl" id="ENSABRT00000021873.1">
    <property type="protein sequence ID" value="ENSABRP00000015338.1"/>
    <property type="gene ID" value="ENSABRG00000013502.1"/>
</dbReference>
<sequence>MIICNVLKHAKNIKRRIIKILVKVLRKVKCPFPVSEKGRGNVQPDHISHLKQLFLFLECSLFYSKRFCLPCVNENLQSFPLEIQEDMDKRKPQQKSFPGKNMDTRT</sequence>
<proteinExistence type="inferred from homology"/>
<accession>A0A8B9I7S5</accession>
<evidence type="ECO:0000313" key="5">
    <source>
        <dbReference type="Ensembl" id="ENSABRP00000015338.1"/>
    </source>
</evidence>
<feature type="region of interest" description="Disordered" evidence="3">
    <location>
        <begin position="84"/>
        <end position="106"/>
    </location>
</feature>
<dbReference type="InterPro" id="IPR018785">
    <property type="entry name" value="CDPF1_dom"/>
</dbReference>
<dbReference type="Pfam" id="PF10170">
    <property type="entry name" value="C6_DPF"/>
    <property type="match status" value="1"/>
</dbReference>
<dbReference type="PANTHER" id="PTHR31849:SF1">
    <property type="entry name" value="CYSTEINE-RICH DPF MOTIF DOMAIN-CONTAINING PROTEIN 1"/>
    <property type="match status" value="1"/>
</dbReference>
<dbReference type="PANTHER" id="PTHR31849">
    <property type="entry name" value="CYSTEINE-RICH PDF MOTIF DOMAIN-CONTAINING PROTEIN 1"/>
    <property type="match status" value="1"/>
</dbReference>
<name>A0A8B9I7S5_9AVES</name>
<evidence type="ECO:0000259" key="4">
    <source>
        <dbReference type="Pfam" id="PF10170"/>
    </source>
</evidence>
<evidence type="ECO:0000313" key="6">
    <source>
        <dbReference type="Proteomes" id="UP000694426"/>
    </source>
</evidence>
<evidence type="ECO:0000256" key="3">
    <source>
        <dbReference type="SAM" id="MobiDB-lite"/>
    </source>
</evidence>
<reference evidence="5" key="1">
    <citation type="submission" date="2025-08" db="UniProtKB">
        <authorList>
            <consortium name="Ensembl"/>
        </authorList>
    </citation>
    <scope>IDENTIFICATION</scope>
</reference>
<feature type="domain" description="Cysteine-rich DPF motif" evidence="4">
    <location>
        <begin position="58"/>
        <end position="87"/>
    </location>
</feature>
<dbReference type="InterPro" id="IPR042426">
    <property type="entry name" value="CDPF1"/>
</dbReference>